<evidence type="ECO:0008006" key="4">
    <source>
        <dbReference type="Google" id="ProtNLM"/>
    </source>
</evidence>
<evidence type="ECO:0000313" key="3">
    <source>
        <dbReference type="Proteomes" id="UP001373714"/>
    </source>
</evidence>
<gene>
    <name evidence="2" type="ORF">TWF730_005338</name>
</gene>
<evidence type="ECO:0000256" key="1">
    <source>
        <dbReference type="SAM" id="MobiDB-lite"/>
    </source>
</evidence>
<feature type="compositionally biased region" description="Polar residues" evidence="1">
    <location>
        <begin position="135"/>
        <end position="149"/>
    </location>
</feature>
<protein>
    <recommendedName>
        <fullName evidence="4">Glycine-rich cell wall structural protein 1</fullName>
    </recommendedName>
</protein>
<feature type="region of interest" description="Disordered" evidence="1">
    <location>
        <begin position="1"/>
        <end position="341"/>
    </location>
</feature>
<feature type="compositionally biased region" description="Polar residues" evidence="1">
    <location>
        <begin position="95"/>
        <end position="106"/>
    </location>
</feature>
<organism evidence="2 3">
    <name type="scientific">Orbilia blumenaviensis</name>
    <dbReference type="NCBI Taxonomy" id="1796055"/>
    <lineage>
        <taxon>Eukaryota</taxon>
        <taxon>Fungi</taxon>
        <taxon>Dikarya</taxon>
        <taxon>Ascomycota</taxon>
        <taxon>Pezizomycotina</taxon>
        <taxon>Orbiliomycetes</taxon>
        <taxon>Orbiliales</taxon>
        <taxon>Orbiliaceae</taxon>
        <taxon>Orbilia</taxon>
    </lineage>
</organism>
<keyword evidence="3" id="KW-1185">Reference proteome</keyword>
<accession>A0AAV9VI35</accession>
<feature type="compositionally biased region" description="Gly residues" evidence="1">
    <location>
        <begin position="171"/>
        <end position="193"/>
    </location>
</feature>
<dbReference type="AlphaFoldDB" id="A0AAV9VI35"/>
<evidence type="ECO:0000313" key="2">
    <source>
        <dbReference type="EMBL" id="KAK6361620.1"/>
    </source>
</evidence>
<feature type="compositionally biased region" description="Basic and acidic residues" evidence="1">
    <location>
        <begin position="150"/>
        <end position="161"/>
    </location>
</feature>
<feature type="compositionally biased region" description="Basic and acidic residues" evidence="1">
    <location>
        <begin position="235"/>
        <end position="245"/>
    </location>
</feature>
<reference evidence="2 3" key="1">
    <citation type="submission" date="2019-10" db="EMBL/GenBank/DDBJ databases">
        <authorList>
            <person name="Palmer J.M."/>
        </authorList>
    </citation>
    <scope>NUCLEOTIDE SEQUENCE [LARGE SCALE GENOMIC DNA]</scope>
    <source>
        <strain evidence="2 3">TWF730</strain>
    </source>
</reference>
<feature type="compositionally biased region" description="Low complexity" evidence="1">
    <location>
        <begin position="297"/>
        <end position="319"/>
    </location>
</feature>
<proteinExistence type="predicted"/>
<feature type="compositionally biased region" description="Polar residues" evidence="1">
    <location>
        <begin position="116"/>
        <end position="126"/>
    </location>
</feature>
<name>A0AAV9VI35_9PEZI</name>
<feature type="compositionally biased region" description="Basic and acidic residues" evidence="1">
    <location>
        <begin position="321"/>
        <end position="341"/>
    </location>
</feature>
<dbReference type="Proteomes" id="UP001373714">
    <property type="component" value="Unassembled WGS sequence"/>
</dbReference>
<comment type="caution">
    <text evidence="2">The sequence shown here is derived from an EMBL/GenBank/DDBJ whole genome shotgun (WGS) entry which is preliminary data.</text>
</comment>
<feature type="compositionally biased region" description="Basic and acidic residues" evidence="1">
    <location>
        <begin position="82"/>
        <end position="92"/>
    </location>
</feature>
<feature type="compositionally biased region" description="Low complexity" evidence="1">
    <location>
        <begin position="23"/>
        <end position="40"/>
    </location>
</feature>
<dbReference type="EMBL" id="JAVHNS010000002">
    <property type="protein sequence ID" value="KAK6361620.1"/>
    <property type="molecule type" value="Genomic_DNA"/>
</dbReference>
<feature type="compositionally biased region" description="Basic and acidic residues" evidence="1">
    <location>
        <begin position="253"/>
        <end position="265"/>
    </location>
</feature>
<sequence>METLNQATAALKETIWGNGSDNTNPTTTTTDGTTTTTATTVKGQGNHSEIHKSMIDDSVTETKFNGRLESDPDSEGSYKPSQGHENDNDKRPQGPISTGGQPQGANVTGEERDTNKNTFSSSNEPNTGFGGSAGAQPSVSADPSSAQQDTPHHQGGDKPTAEPDTSSTGSGSSGVSGAGSMGGSVGGPGGPGGMKLPESDNKSKGEGTGTKYEKSTGLAAEGGDFDATRPGAAREAARLMDEKGIAHGGKQGDSGEPKKEKKWYGVDHSGFGGHGSHQNRRPSASKPSSDVPEDDTNGATNTANTTTATTATTGDTTADQTHTEKKGLTQKIKEKLHHSSD</sequence>